<organism evidence="2 3">
    <name type="scientific">Demequina muriae</name>
    <dbReference type="NCBI Taxonomy" id="3051664"/>
    <lineage>
        <taxon>Bacteria</taxon>
        <taxon>Bacillati</taxon>
        <taxon>Actinomycetota</taxon>
        <taxon>Actinomycetes</taxon>
        <taxon>Micrococcales</taxon>
        <taxon>Demequinaceae</taxon>
        <taxon>Demequina</taxon>
    </lineage>
</organism>
<feature type="region of interest" description="Disordered" evidence="1">
    <location>
        <begin position="83"/>
        <end position="111"/>
    </location>
</feature>
<protein>
    <recommendedName>
        <fullName evidence="4">WXG100 family type VII secretion target</fullName>
    </recommendedName>
</protein>
<gene>
    <name evidence="2" type="ORF">QQX02_04960</name>
</gene>
<dbReference type="Proteomes" id="UP001172708">
    <property type="component" value="Unassembled WGS sequence"/>
</dbReference>
<evidence type="ECO:0000313" key="3">
    <source>
        <dbReference type="Proteomes" id="UP001172708"/>
    </source>
</evidence>
<dbReference type="RefSeq" id="WP_301141633.1">
    <property type="nucleotide sequence ID" value="NZ_JAUHQA010000001.1"/>
</dbReference>
<evidence type="ECO:0008006" key="4">
    <source>
        <dbReference type="Google" id="ProtNLM"/>
    </source>
</evidence>
<feature type="compositionally biased region" description="Polar residues" evidence="1">
    <location>
        <begin position="9"/>
        <end position="21"/>
    </location>
</feature>
<dbReference type="InterPro" id="IPR036689">
    <property type="entry name" value="ESAT-6-like_sf"/>
</dbReference>
<reference evidence="2" key="1">
    <citation type="submission" date="2023-06" db="EMBL/GenBank/DDBJ databases">
        <title>Egi l300058.</title>
        <authorList>
            <person name="Gao L."/>
            <person name="Fang B.-Z."/>
            <person name="Li W.-J."/>
        </authorList>
    </citation>
    <scope>NUCLEOTIDE SEQUENCE</scope>
    <source>
        <strain evidence="2">EGI L300058</strain>
    </source>
</reference>
<evidence type="ECO:0000256" key="1">
    <source>
        <dbReference type="SAM" id="MobiDB-lite"/>
    </source>
</evidence>
<evidence type="ECO:0000313" key="2">
    <source>
        <dbReference type="EMBL" id="MDN4480271.1"/>
    </source>
</evidence>
<accession>A0ABT8GH54</accession>
<dbReference type="Gene3D" id="1.10.287.1060">
    <property type="entry name" value="ESAT-6-like"/>
    <property type="match status" value="1"/>
</dbReference>
<feature type="compositionally biased region" description="Polar residues" evidence="1">
    <location>
        <begin position="90"/>
        <end position="100"/>
    </location>
</feature>
<feature type="region of interest" description="Disordered" evidence="1">
    <location>
        <begin position="1"/>
        <end position="21"/>
    </location>
</feature>
<name>A0ABT8GH54_9MICO</name>
<dbReference type="EMBL" id="JAUHQA010000001">
    <property type="protein sequence ID" value="MDN4480271.1"/>
    <property type="molecule type" value="Genomic_DNA"/>
</dbReference>
<sequence length="111" mass="11645">MKFAMGSDTLGQLTKRTQTSGEDLGALVRQLGEAAAPLEGRFNGSARAAFDQFKANTDQISVELSSALQAVLAGVAGMDRSFQESESEMADQTRSTQGSVSFDAARFSSGS</sequence>
<keyword evidence="3" id="KW-1185">Reference proteome</keyword>
<dbReference type="SUPFAM" id="SSF140453">
    <property type="entry name" value="EsxAB dimer-like"/>
    <property type="match status" value="1"/>
</dbReference>
<proteinExistence type="predicted"/>
<comment type="caution">
    <text evidence="2">The sequence shown here is derived from an EMBL/GenBank/DDBJ whole genome shotgun (WGS) entry which is preliminary data.</text>
</comment>